<feature type="region of interest" description="Disordered" evidence="1">
    <location>
        <begin position="50"/>
        <end position="82"/>
    </location>
</feature>
<dbReference type="EMBL" id="FNGI01000004">
    <property type="protein sequence ID" value="SDL48812.1"/>
    <property type="molecule type" value="Genomic_DNA"/>
</dbReference>
<evidence type="ECO:0000256" key="1">
    <source>
        <dbReference type="SAM" id="MobiDB-lite"/>
    </source>
</evidence>
<organism evidence="4 5">
    <name type="scientific">Modicisalibacter muralis</name>
    <dbReference type="NCBI Taxonomy" id="119000"/>
    <lineage>
        <taxon>Bacteria</taxon>
        <taxon>Pseudomonadati</taxon>
        <taxon>Pseudomonadota</taxon>
        <taxon>Gammaproteobacteria</taxon>
        <taxon>Oceanospirillales</taxon>
        <taxon>Halomonadaceae</taxon>
        <taxon>Modicisalibacter</taxon>
    </lineage>
</organism>
<protein>
    <recommendedName>
        <fullName evidence="3">DUF4124 domain-containing protein</fullName>
    </recommendedName>
</protein>
<accession>A0A1G9KGV5</accession>
<feature type="domain" description="DUF4124" evidence="3">
    <location>
        <begin position="12"/>
        <end position="60"/>
    </location>
</feature>
<dbReference type="RefSeq" id="WP_245704154.1">
    <property type="nucleotide sequence ID" value="NZ_FNGI01000004.1"/>
</dbReference>
<dbReference type="AlphaFoldDB" id="A0A1G9KGV5"/>
<name>A0A1G9KGV5_9GAMM</name>
<dbReference type="Pfam" id="PF13511">
    <property type="entry name" value="DUF4124"/>
    <property type="match status" value="1"/>
</dbReference>
<evidence type="ECO:0000259" key="3">
    <source>
        <dbReference type="Pfam" id="PF13511"/>
    </source>
</evidence>
<dbReference type="InterPro" id="IPR025392">
    <property type="entry name" value="DUF4124"/>
</dbReference>
<feature type="chain" id="PRO_5011736035" description="DUF4124 domain-containing protein" evidence="2">
    <location>
        <begin position="22"/>
        <end position="205"/>
    </location>
</feature>
<gene>
    <name evidence="4" type="ORF">SAMN05661010_01773</name>
</gene>
<evidence type="ECO:0000256" key="2">
    <source>
        <dbReference type="SAM" id="SignalP"/>
    </source>
</evidence>
<evidence type="ECO:0000313" key="4">
    <source>
        <dbReference type="EMBL" id="SDL48812.1"/>
    </source>
</evidence>
<proteinExistence type="predicted"/>
<keyword evidence="2" id="KW-0732">Signal</keyword>
<dbReference type="STRING" id="119000.SAMN05661010_01773"/>
<feature type="signal peptide" evidence="2">
    <location>
        <begin position="1"/>
        <end position="21"/>
    </location>
</feature>
<sequence>MPIRSMCLMLGLCLPLAGLQAASVYRSVDAQGNVIFTDKPIENSERIELEPLTVVPSPEPLSSIPADSDEAADDAASGDSAGAVSGPFMPYSTFRIVSPQDEQTLPTGVAGNVQVELEIDPDLRDDHRVRLLLDGEISQSAMHTKAFMLTNLDRGEHRLRAELLDASGNVRHRSAPITLYVQRASVNLPANPNNPAGLPPSRTDN</sequence>
<keyword evidence="5" id="KW-1185">Reference proteome</keyword>
<dbReference type="Proteomes" id="UP000198654">
    <property type="component" value="Unassembled WGS sequence"/>
</dbReference>
<reference evidence="4 5" key="1">
    <citation type="submission" date="2016-10" db="EMBL/GenBank/DDBJ databases">
        <authorList>
            <person name="de Groot N.N."/>
        </authorList>
    </citation>
    <scope>NUCLEOTIDE SEQUENCE [LARGE SCALE GENOMIC DNA]</scope>
    <source>
        <strain evidence="4 5">DSM 14789</strain>
    </source>
</reference>
<evidence type="ECO:0000313" key="5">
    <source>
        <dbReference type="Proteomes" id="UP000198654"/>
    </source>
</evidence>